<dbReference type="GO" id="GO:0016020">
    <property type="term" value="C:membrane"/>
    <property type="evidence" value="ECO:0007669"/>
    <property type="project" value="InterPro"/>
</dbReference>
<evidence type="ECO:0000256" key="1">
    <source>
        <dbReference type="ARBA" id="ARBA00022679"/>
    </source>
</evidence>
<dbReference type="RefSeq" id="WP_159116659.1">
    <property type="nucleotide sequence ID" value="NZ_CAKJVD010000048.1"/>
</dbReference>
<dbReference type="InterPro" id="IPR051471">
    <property type="entry name" value="Bacterial_PTS_sugar_comp"/>
</dbReference>
<accession>A0A650MP55</accession>
<dbReference type="InterPro" id="IPR036662">
    <property type="entry name" value="PTS_EIIA_man-typ_sf"/>
</dbReference>
<evidence type="ECO:0000313" key="4">
    <source>
        <dbReference type="EMBL" id="CAG9705977.1"/>
    </source>
</evidence>
<dbReference type="InterPro" id="IPR004701">
    <property type="entry name" value="PTS_EIIA_man-typ"/>
</dbReference>
<dbReference type="Proteomes" id="UP000431451">
    <property type="component" value="Unassembled WGS sequence"/>
</dbReference>
<evidence type="ECO:0000259" key="3">
    <source>
        <dbReference type="PROSITE" id="PS51096"/>
    </source>
</evidence>
<dbReference type="SUPFAM" id="SSF53062">
    <property type="entry name" value="PTS system fructose IIA component-like"/>
    <property type="match status" value="1"/>
</dbReference>
<dbReference type="EC" id="2.7.1.191" evidence="5"/>
<keyword evidence="1 5" id="KW-0808">Transferase</keyword>
<dbReference type="GO" id="GO:0016740">
    <property type="term" value="F:transferase activity"/>
    <property type="evidence" value="ECO:0007669"/>
    <property type="project" value="UniProtKB-KW"/>
</dbReference>
<evidence type="ECO:0000313" key="5">
    <source>
        <dbReference type="EMBL" id="VCT85377.1"/>
    </source>
</evidence>
<dbReference type="EMBL" id="UWJD01000002">
    <property type="protein sequence ID" value="VCT85377.1"/>
    <property type="molecule type" value="Genomic_DNA"/>
</dbReference>
<dbReference type="PANTHER" id="PTHR33799">
    <property type="entry name" value="PTS PERMEASE-RELATED-RELATED"/>
    <property type="match status" value="1"/>
</dbReference>
<feature type="coiled-coil region" evidence="2">
    <location>
        <begin position="100"/>
        <end position="127"/>
    </location>
</feature>
<keyword evidence="2" id="KW-0175">Coiled coil</keyword>
<evidence type="ECO:0000313" key="6">
    <source>
        <dbReference type="Proteomes" id="UP000431451"/>
    </source>
</evidence>
<dbReference type="Proteomes" id="UP000789738">
    <property type="component" value="Unassembled WGS sequence"/>
</dbReference>
<gene>
    <name evidence="5" type="primary">manX_6</name>
    <name evidence="4" type="synonym">manX</name>
    <name evidence="4" type="ORF">CNEO_42211</name>
    <name evidence="5" type="ORF">CNEONATNEC25_02978</name>
</gene>
<protein>
    <submittedName>
        <fullName evidence="5">PTS system mannose-specific EIIAB component</fullName>
        <ecNumber evidence="5">2.7.1.191</ecNumber>
    </submittedName>
</protein>
<dbReference type="PROSITE" id="PS51096">
    <property type="entry name" value="PTS_EIIA_TYPE_4"/>
    <property type="match status" value="1"/>
</dbReference>
<dbReference type="EMBL" id="CAKJVE010000004">
    <property type="protein sequence ID" value="CAG9705977.1"/>
    <property type="molecule type" value="Genomic_DNA"/>
</dbReference>
<reference evidence="5 6" key="1">
    <citation type="submission" date="2018-06" db="EMBL/GenBank/DDBJ databases">
        <authorList>
            <consortium name="IHU Genomes"/>
        </authorList>
    </citation>
    <scope>NUCLEOTIDE SEQUENCE [LARGE SCALE GENOMIC DNA]</scope>
    <source>
        <strain evidence="5 6">NEC25</strain>
    </source>
</reference>
<dbReference type="GeneID" id="68878438"/>
<dbReference type="PANTHER" id="PTHR33799:SF1">
    <property type="entry name" value="PTS SYSTEM MANNOSE-SPECIFIC EIIAB COMPONENT-RELATED"/>
    <property type="match status" value="1"/>
</dbReference>
<name>A0A650MP55_9CLOT</name>
<reference evidence="4" key="2">
    <citation type="submission" date="2021-10" db="EMBL/GenBank/DDBJ databases">
        <authorList>
            <person name="Mesa V."/>
        </authorList>
    </citation>
    <scope>NUCLEOTIDE SEQUENCE</scope>
    <source>
        <strain evidence="4">CC3_PB</strain>
    </source>
</reference>
<dbReference type="AlphaFoldDB" id="A0A650MP55"/>
<sequence length="138" mass="15625">MKKILIATHGNLASGAKSTLEFLVGNIVDITCIDAYVDPDENLIDILENYFSKIDADDEVIVFTDIKGGSVNQKIIQYIMKPNIFLITGFNLPILLELAIMDKKITVENLEEMIDICKNQLELIKIDMKRESDDDFLE</sequence>
<organism evidence="5 6">
    <name type="scientific">Clostridium neonatale</name>
    <dbReference type="NCBI Taxonomy" id="137838"/>
    <lineage>
        <taxon>Bacteria</taxon>
        <taxon>Bacillati</taxon>
        <taxon>Bacillota</taxon>
        <taxon>Clostridia</taxon>
        <taxon>Eubacteriales</taxon>
        <taxon>Clostridiaceae</taxon>
        <taxon>Clostridium</taxon>
    </lineage>
</organism>
<evidence type="ECO:0000256" key="2">
    <source>
        <dbReference type="SAM" id="Coils"/>
    </source>
</evidence>
<dbReference type="GO" id="GO:0009401">
    <property type="term" value="P:phosphoenolpyruvate-dependent sugar phosphotransferase system"/>
    <property type="evidence" value="ECO:0007669"/>
    <property type="project" value="InterPro"/>
</dbReference>
<dbReference type="Gene3D" id="3.40.50.510">
    <property type="entry name" value="Phosphotransferase system, mannose-type IIA component"/>
    <property type="match status" value="1"/>
</dbReference>
<feature type="domain" description="PTS EIIA type-4" evidence="3">
    <location>
        <begin position="1"/>
        <end position="124"/>
    </location>
</feature>
<dbReference type="Pfam" id="PF03610">
    <property type="entry name" value="EIIA-man"/>
    <property type="match status" value="1"/>
</dbReference>
<proteinExistence type="predicted"/>